<evidence type="ECO:0008006" key="3">
    <source>
        <dbReference type="Google" id="ProtNLM"/>
    </source>
</evidence>
<keyword evidence="2" id="KW-1185">Reference proteome</keyword>
<proteinExistence type="predicted"/>
<gene>
    <name evidence="1" type="ORF">B1991_14545</name>
</gene>
<organism evidence="1 2">
    <name type="scientific">Rhodanobacter lindaniclasticus</name>
    <dbReference type="NCBI Taxonomy" id="75310"/>
    <lineage>
        <taxon>Bacteria</taxon>
        <taxon>Pseudomonadati</taxon>
        <taxon>Pseudomonadota</taxon>
        <taxon>Gammaproteobacteria</taxon>
        <taxon>Lysobacterales</taxon>
        <taxon>Rhodanobacteraceae</taxon>
        <taxon>Rhodanobacter</taxon>
    </lineage>
</organism>
<protein>
    <recommendedName>
        <fullName evidence="3">DUF551 domain-containing protein</fullName>
    </recommendedName>
</protein>
<evidence type="ECO:0000313" key="1">
    <source>
        <dbReference type="EMBL" id="THD06159.1"/>
    </source>
</evidence>
<accession>A0A4S3KCR0</accession>
<dbReference type="AlphaFoldDB" id="A0A4S3KCR0"/>
<evidence type="ECO:0000313" key="2">
    <source>
        <dbReference type="Proteomes" id="UP000306317"/>
    </source>
</evidence>
<name>A0A4S3KCR0_9GAMM</name>
<dbReference type="EMBL" id="MWIO01000045">
    <property type="protein sequence ID" value="THD06159.1"/>
    <property type="molecule type" value="Genomic_DNA"/>
</dbReference>
<comment type="caution">
    <text evidence="1">The sequence shown here is derived from an EMBL/GenBank/DDBJ whole genome shotgun (WGS) entry which is preliminary data.</text>
</comment>
<reference evidence="1 2" key="1">
    <citation type="submission" date="2017-02" db="EMBL/GenBank/DDBJ databases">
        <title>Whole genome sequencing of Rhodanobacter lindaniclasticus DSM 17932.</title>
        <authorList>
            <person name="Kumar S."/>
            <person name="Patil P."/>
            <person name="Patil P.B."/>
        </authorList>
    </citation>
    <scope>NUCLEOTIDE SEQUENCE [LARGE SCALE GENOMIC DNA]</scope>
    <source>
        <strain evidence="1 2">DSM 17932</strain>
    </source>
</reference>
<sequence>MPYISPGFICHTEGCRWAITAEMIRQPKESDMAEKMTPREAVQYLSAMRVFVTTRERVKQPEGSDLFDEAIATLDAHLAQPAQAEGWMPIATAPKGKTEILICGGTYAVGTHSDQPLTQPVIAFWDRDHWHGPEDNGHDLWWECKPTIWQPLPAPPSPRNE</sequence>
<dbReference type="Proteomes" id="UP000306317">
    <property type="component" value="Unassembled WGS sequence"/>
</dbReference>